<sequence length="223" mass="23351">MTEDQLYNKISSISAQNTAKSQEFAREEMKFNAQEAEKNRNWQAQQSATAHQREVADLQKAGLNPVLAAGGSGAQTGSGATASGSSGKVDESVVPALTSIIVNQQNNANAQAIANMQREATLEAARINQATALKAAEIQASASRFAAQSSASAAYNSSLLSSQASKYSADRSYAGTKFSSKTSAKSNKYTTDKNAKVNIRGQNANFISNLIGSASSLLGKIFG</sequence>
<feature type="compositionally biased region" description="Low complexity" evidence="1">
    <location>
        <begin position="77"/>
        <end position="87"/>
    </location>
</feature>
<evidence type="ECO:0000313" key="3">
    <source>
        <dbReference type="EMBL" id="XCD04539.1"/>
    </source>
</evidence>
<dbReference type="EMBL" id="PP511361">
    <property type="protein sequence ID" value="XCD03463.1"/>
    <property type="molecule type" value="Genomic_DNA"/>
</dbReference>
<protein>
    <submittedName>
        <fullName evidence="3">DNA pilot protein</fullName>
    </submittedName>
</protein>
<dbReference type="EMBL" id="PP511473">
    <property type="protein sequence ID" value="XCD04539.1"/>
    <property type="molecule type" value="Genomic_DNA"/>
</dbReference>
<feature type="compositionally biased region" description="Basic and acidic residues" evidence="1">
    <location>
        <begin position="23"/>
        <end position="40"/>
    </location>
</feature>
<feature type="compositionally biased region" description="Polar residues" evidence="1">
    <location>
        <begin position="41"/>
        <end position="50"/>
    </location>
</feature>
<feature type="compositionally biased region" description="Polar residues" evidence="1">
    <location>
        <begin position="8"/>
        <end position="21"/>
    </location>
</feature>
<feature type="region of interest" description="Disordered" evidence="1">
    <location>
        <begin position="1"/>
        <end position="54"/>
    </location>
</feature>
<name>A0AAU8AY70_9VIRU</name>
<feature type="region of interest" description="Disordered" evidence="1">
    <location>
        <begin position="67"/>
        <end position="88"/>
    </location>
</feature>
<organism evidence="3">
    <name type="scientific">Dulem virus 137</name>
    <dbReference type="NCBI Taxonomy" id="3145614"/>
    <lineage>
        <taxon>Viruses</taxon>
        <taxon>Monodnaviria</taxon>
        <taxon>Sangervirae</taxon>
        <taxon>Phixviricota</taxon>
        <taxon>Malgrandaviricetes</taxon>
        <taxon>Petitvirales</taxon>
        <taxon>Microviridae</taxon>
        <taxon>Microvirus</taxon>
    </lineage>
</organism>
<reference evidence="3" key="1">
    <citation type="submission" date="2024-03" db="EMBL/GenBank/DDBJ databases">
        <title>Diverse circular DNA viruses in blood, oral, and fecal samples of captive lemurs.</title>
        <authorList>
            <person name="Paietta E.N."/>
            <person name="Kraberger S."/>
            <person name="Lund M.C."/>
            <person name="Custer J.M."/>
            <person name="Vargas K.M."/>
            <person name="Ehmke E.E."/>
            <person name="Yoder A.D."/>
            <person name="Varsani A."/>
        </authorList>
    </citation>
    <scope>NUCLEOTIDE SEQUENCE</scope>
    <source>
        <strain evidence="2">Duke_18_71</strain>
        <strain evidence="3">Duke_23FS_51</strain>
    </source>
</reference>
<evidence type="ECO:0000313" key="2">
    <source>
        <dbReference type="EMBL" id="XCD03463.1"/>
    </source>
</evidence>
<evidence type="ECO:0000256" key="1">
    <source>
        <dbReference type="SAM" id="MobiDB-lite"/>
    </source>
</evidence>
<accession>A0AAU8AY70</accession>
<proteinExistence type="predicted"/>